<reference evidence="3" key="1">
    <citation type="submission" date="2023-01" db="EMBL/GenBank/DDBJ databases">
        <title>Whole genome sequence of Paucibacter sp. S2-9 isolated from pond sediment.</title>
        <authorList>
            <person name="Jung J.Y."/>
        </authorList>
    </citation>
    <scope>NUCLEOTIDE SEQUENCE</scope>
    <source>
        <strain evidence="3">S2-9</strain>
    </source>
</reference>
<keyword evidence="2" id="KW-0732">Signal</keyword>
<evidence type="ECO:0000256" key="1">
    <source>
        <dbReference type="SAM" id="Phobius"/>
    </source>
</evidence>
<keyword evidence="1" id="KW-1133">Transmembrane helix</keyword>
<name>A0AA95SU77_9BURK</name>
<sequence length="71" mass="7524">MKRILTLSLALLPALALAHAADQAHSHAALDELLEWLSEPAALAGLVLLLPGAGVALRQLWLKRQARAGRA</sequence>
<gene>
    <name evidence="3" type="ORF">PFX98_14575</name>
</gene>
<evidence type="ECO:0000313" key="3">
    <source>
        <dbReference type="EMBL" id="WIT10159.1"/>
    </source>
</evidence>
<feature type="transmembrane region" description="Helical" evidence="1">
    <location>
        <begin position="36"/>
        <end position="57"/>
    </location>
</feature>
<keyword evidence="4" id="KW-1185">Reference proteome</keyword>
<organism evidence="3 4">
    <name type="scientific">Paucibacter sediminis</name>
    <dbReference type="NCBI Taxonomy" id="3019553"/>
    <lineage>
        <taxon>Bacteria</taxon>
        <taxon>Pseudomonadati</taxon>
        <taxon>Pseudomonadota</taxon>
        <taxon>Betaproteobacteria</taxon>
        <taxon>Burkholderiales</taxon>
        <taxon>Sphaerotilaceae</taxon>
        <taxon>Roseateles</taxon>
    </lineage>
</organism>
<proteinExistence type="predicted"/>
<accession>A0AA95SU77</accession>
<keyword evidence="1" id="KW-0472">Membrane</keyword>
<feature type="signal peptide" evidence="2">
    <location>
        <begin position="1"/>
        <end position="20"/>
    </location>
</feature>
<evidence type="ECO:0000256" key="2">
    <source>
        <dbReference type="SAM" id="SignalP"/>
    </source>
</evidence>
<dbReference type="KEGG" id="pais:PFX98_14575"/>
<keyword evidence="1" id="KW-0812">Transmembrane</keyword>
<evidence type="ECO:0000313" key="4">
    <source>
        <dbReference type="Proteomes" id="UP001177769"/>
    </source>
</evidence>
<dbReference type="AlphaFoldDB" id="A0AA95SU77"/>
<dbReference type="EMBL" id="CP116346">
    <property type="protein sequence ID" value="WIT10159.1"/>
    <property type="molecule type" value="Genomic_DNA"/>
</dbReference>
<dbReference type="RefSeq" id="WP_285231228.1">
    <property type="nucleotide sequence ID" value="NZ_CP116346.1"/>
</dbReference>
<feature type="chain" id="PRO_5041707485" evidence="2">
    <location>
        <begin position="21"/>
        <end position="71"/>
    </location>
</feature>
<dbReference type="Proteomes" id="UP001177769">
    <property type="component" value="Chromosome"/>
</dbReference>
<protein>
    <submittedName>
        <fullName evidence="3">Uncharacterized protein</fullName>
    </submittedName>
</protein>